<proteinExistence type="predicted"/>
<reference evidence="5 6" key="1">
    <citation type="submission" date="2021-01" db="EMBL/GenBank/DDBJ databases">
        <title>Whole genome shotgun sequence of Actinoplanes couchii NBRC 106145.</title>
        <authorList>
            <person name="Komaki H."/>
            <person name="Tamura T."/>
        </authorList>
    </citation>
    <scope>NUCLEOTIDE SEQUENCE [LARGE SCALE GENOMIC DNA]</scope>
    <source>
        <strain evidence="5 6">NBRC 106145</strain>
    </source>
</reference>
<dbReference type="PANTHER" id="PTHR33154">
    <property type="entry name" value="TRANSCRIPTIONAL REGULATOR, ARSR FAMILY"/>
    <property type="match status" value="1"/>
</dbReference>
<dbReference type="Proteomes" id="UP000612282">
    <property type="component" value="Unassembled WGS sequence"/>
</dbReference>
<dbReference type="InterPro" id="IPR011991">
    <property type="entry name" value="ArsR-like_HTH"/>
</dbReference>
<protein>
    <recommendedName>
        <fullName evidence="4">HTH arsR-type domain-containing protein</fullName>
    </recommendedName>
</protein>
<keyword evidence="1" id="KW-0805">Transcription regulation</keyword>
<dbReference type="InterPro" id="IPR036388">
    <property type="entry name" value="WH-like_DNA-bd_sf"/>
</dbReference>
<dbReference type="Gene3D" id="1.10.10.10">
    <property type="entry name" value="Winged helix-like DNA-binding domain superfamily/Winged helix DNA-binding domain"/>
    <property type="match status" value="1"/>
</dbReference>
<evidence type="ECO:0000256" key="3">
    <source>
        <dbReference type="ARBA" id="ARBA00023163"/>
    </source>
</evidence>
<dbReference type="PROSITE" id="PS50987">
    <property type="entry name" value="HTH_ARSR_2"/>
    <property type="match status" value="1"/>
</dbReference>
<organism evidence="5 6">
    <name type="scientific">Actinoplanes couchii</name>
    <dbReference type="NCBI Taxonomy" id="403638"/>
    <lineage>
        <taxon>Bacteria</taxon>
        <taxon>Bacillati</taxon>
        <taxon>Actinomycetota</taxon>
        <taxon>Actinomycetes</taxon>
        <taxon>Micromonosporales</taxon>
        <taxon>Micromonosporaceae</taxon>
        <taxon>Actinoplanes</taxon>
    </lineage>
</organism>
<dbReference type="CDD" id="cd00090">
    <property type="entry name" value="HTH_ARSR"/>
    <property type="match status" value="1"/>
</dbReference>
<keyword evidence="6" id="KW-1185">Reference proteome</keyword>
<evidence type="ECO:0000256" key="2">
    <source>
        <dbReference type="ARBA" id="ARBA00023125"/>
    </source>
</evidence>
<evidence type="ECO:0000259" key="4">
    <source>
        <dbReference type="PROSITE" id="PS50987"/>
    </source>
</evidence>
<dbReference type="RefSeq" id="WP_203803616.1">
    <property type="nucleotide sequence ID" value="NZ_BAAAQE010000007.1"/>
</dbReference>
<name>A0ABQ3XJN3_9ACTN</name>
<dbReference type="PANTHER" id="PTHR33154:SF18">
    <property type="entry name" value="ARSENICAL RESISTANCE OPERON REPRESSOR"/>
    <property type="match status" value="1"/>
</dbReference>
<keyword evidence="3" id="KW-0804">Transcription</keyword>
<gene>
    <name evidence="5" type="ORF">Aco03nite_071130</name>
</gene>
<evidence type="ECO:0000313" key="6">
    <source>
        <dbReference type="Proteomes" id="UP000612282"/>
    </source>
</evidence>
<dbReference type="SUPFAM" id="SSF46785">
    <property type="entry name" value="Winged helix' DNA-binding domain"/>
    <property type="match status" value="1"/>
</dbReference>
<comment type="caution">
    <text evidence="5">The sequence shown here is derived from an EMBL/GenBank/DDBJ whole genome shotgun (WGS) entry which is preliminary data.</text>
</comment>
<keyword evidence="2" id="KW-0238">DNA-binding</keyword>
<evidence type="ECO:0000313" key="5">
    <source>
        <dbReference type="EMBL" id="GID58709.1"/>
    </source>
</evidence>
<dbReference type="InterPro" id="IPR036390">
    <property type="entry name" value="WH_DNA-bd_sf"/>
</dbReference>
<dbReference type="Pfam" id="PF12840">
    <property type="entry name" value="HTH_20"/>
    <property type="match status" value="1"/>
</dbReference>
<dbReference type="InterPro" id="IPR051081">
    <property type="entry name" value="HTH_MetalResp_TranReg"/>
</dbReference>
<dbReference type="SMART" id="SM00418">
    <property type="entry name" value="HTH_ARSR"/>
    <property type="match status" value="1"/>
</dbReference>
<dbReference type="InterPro" id="IPR001845">
    <property type="entry name" value="HTH_ArsR_DNA-bd_dom"/>
</dbReference>
<evidence type="ECO:0000256" key="1">
    <source>
        <dbReference type="ARBA" id="ARBA00023015"/>
    </source>
</evidence>
<dbReference type="EMBL" id="BOMG01000088">
    <property type="protein sequence ID" value="GID58709.1"/>
    <property type="molecule type" value="Genomic_DNA"/>
</dbReference>
<feature type="domain" description="HTH arsR-type" evidence="4">
    <location>
        <begin position="1"/>
        <end position="93"/>
    </location>
</feature>
<accession>A0ABQ3XJN3</accession>
<sequence>MALEEAPKALLRSLAHPVRIQIMSLLTGASLTAADVAREMDLTHANASYHLRNLLSAGLIVVDGEEKIRGGIAKRYRYRPVKERSSGSRSDDERRAQFAVIAQELVRRSSQASFASRGHLYADGDFWIDPEVWLAIRDRIIEAVSDLHQAAQPPHTPGTVRTSTSVALFQHRAVSE</sequence>